<feature type="signal peptide" evidence="1">
    <location>
        <begin position="1"/>
        <end position="18"/>
    </location>
</feature>
<dbReference type="PROSITE" id="PS51782">
    <property type="entry name" value="LYSM"/>
    <property type="match status" value="1"/>
</dbReference>
<protein>
    <submittedName>
        <fullName evidence="3">Putative Ecp7(P20)</fullName>
    </submittedName>
</protein>
<dbReference type="Proteomes" id="UP000006753">
    <property type="component" value="Unassembled WGS sequence"/>
</dbReference>
<dbReference type="OrthoDB" id="2107166at2759"/>
<accession>K1XTG6</accession>
<organism evidence="3 4">
    <name type="scientific">Marssonina brunnea f. sp. multigermtubi (strain MB_m1)</name>
    <name type="common">Marssonina leaf spot fungus</name>
    <dbReference type="NCBI Taxonomy" id="1072389"/>
    <lineage>
        <taxon>Eukaryota</taxon>
        <taxon>Fungi</taxon>
        <taxon>Dikarya</taxon>
        <taxon>Ascomycota</taxon>
        <taxon>Pezizomycotina</taxon>
        <taxon>Leotiomycetes</taxon>
        <taxon>Helotiales</taxon>
        <taxon>Drepanopezizaceae</taxon>
        <taxon>Drepanopeziza</taxon>
    </lineage>
</organism>
<dbReference type="AlphaFoldDB" id="K1XTG6"/>
<dbReference type="HOGENOM" id="CLU_149482_0_0_1"/>
<keyword evidence="4" id="KW-1185">Reference proteome</keyword>
<evidence type="ECO:0000259" key="2">
    <source>
        <dbReference type="PROSITE" id="PS51782"/>
    </source>
</evidence>
<sequence length="144" mass="15936">MRFNTNLLLASFLGVATAFRRGCRPDLTSQVSGTGYYTMTDKDTWDVVAADFCTTGPELQKLNPDPAPASQGIIRVPCRVRKRDCARVPGQDNGYYRAVEGDDLTLIATDFCMTVYFLQFLNPGVENSEKVTPGTIYKVSCTFN</sequence>
<feature type="domain" description="LysM" evidence="2">
    <location>
        <begin position="94"/>
        <end position="139"/>
    </location>
</feature>
<dbReference type="InParanoid" id="K1XTG6"/>
<dbReference type="EMBL" id="JH921440">
    <property type="protein sequence ID" value="EKD15844.1"/>
    <property type="molecule type" value="Genomic_DNA"/>
</dbReference>
<dbReference type="GeneID" id="18761790"/>
<gene>
    <name evidence="3" type="ORF">MBM_05855</name>
</gene>
<evidence type="ECO:0000256" key="1">
    <source>
        <dbReference type="SAM" id="SignalP"/>
    </source>
</evidence>
<dbReference type="CDD" id="cd00118">
    <property type="entry name" value="LysM"/>
    <property type="match status" value="1"/>
</dbReference>
<dbReference type="RefSeq" id="XP_007293744.1">
    <property type="nucleotide sequence ID" value="XM_007293682.1"/>
</dbReference>
<keyword evidence="1" id="KW-0732">Signal</keyword>
<dbReference type="InterPro" id="IPR018392">
    <property type="entry name" value="LysM"/>
</dbReference>
<reference evidence="3 4" key="1">
    <citation type="journal article" date="2012" name="BMC Genomics">
        <title>Sequencing the genome of Marssonina brunnea reveals fungus-poplar co-evolution.</title>
        <authorList>
            <person name="Zhu S."/>
            <person name="Cao Y.-Z."/>
            <person name="Jiang C."/>
            <person name="Tan B.-Y."/>
            <person name="Wang Z."/>
            <person name="Feng S."/>
            <person name="Zhang L."/>
            <person name="Su X.-H."/>
            <person name="Brejova B."/>
            <person name="Vinar T."/>
            <person name="Xu M."/>
            <person name="Wang M.-X."/>
            <person name="Zhang S.-G."/>
            <person name="Huang M.-R."/>
            <person name="Wu R."/>
            <person name="Zhou Y."/>
        </authorList>
    </citation>
    <scope>NUCLEOTIDE SEQUENCE [LARGE SCALE GENOMIC DNA]</scope>
    <source>
        <strain evidence="3 4">MB_m1</strain>
    </source>
</reference>
<evidence type="ECO:0000313" key="4">
    <source>
        <dbReference type="Proteomes" id="UP000006753"/>
    </source>
</evidence>
<name>K1XTG6_MARBU</name>
<dbReference type="eggNOG" id="ENOG502SS8R">
    <property type="taxonomic scope" value="Eukaryota"/>
</dbReference>
<dbReference type="KEGG" id="mbe:MBM_05855"/>
<evidence type="ECO:0000313" key="3">
    <source>
        <dbReference type="EMBL" id="EKD15844.1"/>
    </source>
</evidence>
<proteinExistence type="predicted"/>
<feature type="chain" id="PRO_5003855618" evidence="1">
    <location>
        <begin position="19"/>
        <end position="144"/>
    </location>
</feature>